<protein>
    <submittedName>
        <fullName evidence="3">Uncharacterized protein</fullName>
    </submittedName>
</protein>
<dbReference type="Pfam" id="PF25583">
    <property type="entry name" value="WCX"/>
    <property type="match status" value="1"/>
</dbReference>
<accession>A0A644ZSL8</accession>
<dbReference type="PANTHER" id="PTHR34580">
    <property type="match status" value="1"/>
</dbReference>
<dbReference type="PANTHER" id="PTHR34580:SF1">
    <property type="entry name" value="PROTEIN PAFC"/>
    <property type="match status" value="1"/>
</dbReference>
<comment type="caution">
    <text evidence="3">The sequence shown here is derived from an EMBL/GenBank/DDBJ whole genome shotgun (WGS) entry which is preliminary data.</text>
</comment>
<reference evidence="3" key="1">
    <citation type="submission" date="2019-08" db="EMBL/GenBank/DDBJ databases">
        <authorList>
            <person name="Kucharzyk K."/>
            <person name="Murdoch R.W."/>
            <person name="Higgins S."/>
            <person name="Loffler F."/>
        </authorList>
    </citation>
    <scope>NUCLEOTIDE SEQUENCE</scope>
</reference>
<evidence type="ECO:0000259" key="1">
    <source>
        <dbReference type="Pfam" id="PF13280"/>
    </source>
</evidence>
<dbReference type="InterPro" id="IPR051534">
    <property type="entry name" value="CBASS_pafABC_assoc_protein"/>
</dbReference>
<dbReference type="Pfam" id="PF13280">
    <property type="entry name" value="WYL"/>
    <property type="match status" value="1"/>
</dbReference>
<evidence type="ECO:0000259" key="2">
    <source>
        <dbReference type="Pfam" id="PF25583"/>
    </source>
</evidence>
<evidence type="ECO:0000313" key="3">
    <source>
        <dbReference type="EMBL" id="MPM43388.1"/>
    </source>
</evidence>
<name>A0A644ZSL8_9ZZZZ</name>
<dbReference type="AlphaFoldDB" id="A0A644ZSL8"/>
<dbReference type="InterPro" id="IPR057727">
    <property type="entry name" value="WCX_dom"/>
</dbReference>
<sequence>MSHKKASSDEEKGLRLLSMLERFNRGEVIHKRQETERYNVTEKTFYRDINTLREHFEITYPDGFLTIKNSRKKGGYYLDRDKQGWLSQQEVMATAKVLLESRAFPDAEIVGLLDKILLQCNPESRKHVSEVIRNERYHYQELNHGKPLMDLIWDLSWAIRESRLVEILYRRVKADKDALRVIEPLGIMFSEFYFYLVANIYDSGYEYPAVYRLDRISKYKILAERFKVQYAHRFEEGEFRKRIQFMKQGKLTKIQFKFRGESLEAVLDRLPTARVIGYEDGTALVEAEVFGKGIKMWLLSQAEFLTVTQPPDFVKEMKATIAAMAANYCDQTLKG</sequence>
<dbReference type="PROSITE" id="PS52050">
    <property type="entry name" value="WYL"/>
    <property type="match status" value="1"/>
</dbReference>
<proteinExistence type="predicted"/>
<organism evidence="3">
    <name type="scientific">bioreactor metagenome</name>
    <dbReference type="NCBI Taxonomy" id="1076179"/>
    <lineage>
        <taxon>unclassified sequences</taxon>
        <taxon>metagenomes</taxon>
        <taxon>ecological metagenomes</taxon>
    </lineage>
</organism>
<dbReference type="EMBL" id="VSSQ01010084">
    <property type="protein sequence ID" value="MPM43388.1"/>
    <property type="molecule type" value="Genomic_DNA"/>
</dbReference>
<feature type="domain" description="WYL" evidence="1">
    <location>
        <begin position="154"/>
        <end position="220"/>
    </location>
</feature>
<gene>
    <name evidence="3" type="ORF">SDC9_90061</name>
</gene>
<dbReference type="InterPro" id="IPR026881">
    <property type="entry name" value="WYL_dom"/>
</dbReference>
<feature type="domain" description="WCX" evidence="2">
    <location>
        <begin position="253"/>
        <end position="325"/>
    </location>
</feature>